<keyword evidence="1" id="KW-0472">Membrane</keyword>
<keyword evidence="1" id="KW-1133">Transmembrane helix</keyword>
<organism evidence="2 3">
    <name type="scientific">Zymoseptoria brevis</name>
    <dbReference type="NCBI Taxonomy" id="1047168"/>
    <lineage>
        <taxon>Eukaryota</taxon>
        <taxon>Fungi</taxon>
        <taxon>Dikarya</taxon>
        <taxon>Ascomycota</taxon>
        <taxon>Pezizomycotina</taxon>
        <taxon>Dothideomycetes</taxon>
        <taxon>Dothideomycetidae</taxon>
        <taxon>Mycosphaerellales</taxon>
        <taxon>Mycosphaerellaceae</taxon>
        <taxon>Zymoseptoria</taxon>
    </lineage>
</organism>
<dbReference type="InterPro" id="IPR008758">
    <property type="entry name" value="Peptidase_S28"/>
</dbReference>
<protein>
    <submittedName>
        <fullName evidence="2">Uncharacterized protein</fullName>
    </submittedName>
</protein>
<name>A0A0F4GUC1_9PEZI</name>
<gene>
    <name evidence="2" type="ORF">TI39_contig311g00028</name>
</gene>
<dbReference type="AlphaFoldDB" id="A0A0F4GUC1"/>
<dbReference type="Proteomes" id="UP000033647">
    <property type="component" value="Unassembled WGS sequence"/>
</dbReference>
<keyword evidence="3" id="KW-1185">Reference proteome</keyword>
<dbReference type="InterPro" id="IPR029058">
    <property type="entry name" value="AB_hydrolase_fold"/>
</dbReference>
<sequence length="204" mass="22305">MYPGWVMVGGSYAGALAAWTATLFSGTFWAYYASSATVHNLVDFWQHWTPIQENMPQDCRGVATTLIDYINNILTYGTEQNVTHLKARLGFPAKICNDDFMDALADGPIAGAKGAFTACSWPVEDWVTGSPPGIPTIVSRYITADYKRKDCDSLFPTGPNGQTYDIAKGLTPDIVNDYTGDWTTVNTSRLIYVKGEADTGPVDH</sequence>
<dbReference type="GO" id="GO:0070008">
    <property type="term" value="F:serine-type exopeptidase activity"/>
    <property type="evidence" value="ECO:0007669"/>
    <property type="project" value="InterPro"/>
</dbReference>
<proteinExistence type="predicted"/>
<evidence type="ECO:0000313" key="2">
    <source>
        <dbReference type="EMBL" id="KJY00839.1"/>
    </source>
</evidence>
<reference evidence="2 3" key="1">
    <citation type="submission" date="2015-03" db="EMBL/GenBank/DDBJ databases">
        <title>RNA-seq based gene annotation and comparative genomics of four Zymoseptoria species reveal species-specific pathogenicity related genes and transposable element activity.</title>
        <authorList>
            <person name="Grandaubert J."/>
            <person name="Bhattacharyya A."/>
            <person name="Stukenbrock E.H."/>
        </authorList>
    </citation>
    <scope>NUCLEOTIDE SEQUENCE [LARGE SCALE GENOMIC DNA]</scope>
    <source>
        <strain evidence="2 3">Zb18110</strain>
    </source>
</reference>
<comment type="caution">
    <text evidence="2">The sequence shown here is derived from an EMBL/GenBank/DDBJ whole genome shotgun (WGS) entry which is preliminary data.</text>
</comment>
<dbReference type="GO" id="GO:0006508">
    <property type="term" value="P:proteolysis"/>
    <property type="evidence" value="ECO:0007669"/>
    <property type="project" value="InterPro"/>
</dbReference>
<evidence type="ECO:0000256" key="1">
    <source>
        <dbReference type="SAM" id="Phobius"/>
    </source>
</evidence>
<feature type="transmembrane region" description="Helical" evidence="1">
    <location>
        <begin position="12"/>
        <end position="32"/>
    </location>
</feature>
<dbReference type="OrthoDB" id="1735038at2759"/>
<accession>A0A0F4GUC1</accession>
<keyword evidence="1" id="KW-0812">Transmembrane</keyword>
<dbReference type="Pfam" id="PF05577">
    <property type="entry name" value="Peptidase_S28"/>
    <property type="match status" value="1"/>
</dbReference>
<dbReference type="Gene3D" id="3.40.50.1820">
    <property type="entry name" value="alpha/beta hydrolase"/>
    <property type="match status" value="1"/>
</dbReference>
<dbReference type="EMBL" id="LAFY01000303">
    <property type="protein sequence ID" value="KJY00839.1"/>
    <property type="molecule type" value="Genomic_DNA"/>
</dbReference>
<evidence type="ECO:0000313" key="3">
    <source>
        <dbReference type="Proteomes" id="UP000033647"/>
    </source>
</evidence>